<protein>
    <submittedName>
        <fullName evidence="1">Uncharacterized protein</fullName>
    </submittedName>
</protein>
<evidence type="ECO:0000313" key="2">
    <source>
        <dbReference type="Proteomes" id="UP000018143"/>
    </source>
</evidence>
<proteinExistence type="predicted"/>
<dbReference type="STRING" id="1325130.HFN_0626"/>
<dbReference type="AlphaFoldDB" id="T1CXW8"/>
<accession>T1CXW8</accession>
<dbReference type="EMBL" id="BASD01000001">
    <property type="protein sequence ID" value="GAD17811.1"/>
    <property type="molecule type" value="Genomic_DNA"/>
</dbReference>
<gene>
    <name evidence="1" type="ORF">HFN_0626</name>
</gene>
<name>T1CXW8_9HELI</name>
<keyword evidence="2" id="KW-1185">Reference proteome</keyword>
<evidence type="ECO:0000313" key="1">
    <source>
        <dbReference type="EMBL" id="GAD17811.1"/>
    </source>
</evidence>
<reference evidence="1 2" key="1">
    <citation type="journal article" date="2013" name="Genome Announc.">
        <title>Draft Genome Sequence of Helicobacter fennelliae Strain MRY12-0050, Isolated from a Bacteremia Patient.</title>
        <authorList>
            <person name="Rimbara E."/>
            <person name="Matsui M."/>
            <person name="Mori S."/>
            <person name="Suzuki S."/>
            <person name="Suzuki M."/>
            <person name="Kim H."/>
            <person name="Sekizuka T."/>
            <person name="Kuroda M."/>
            <person name="Shibayama K."/>
        </authorList>
    </citation>
    <scope>NUCLEOTIDE SEQUENCE [LARGE SCALE GENOMIC DNA]</scope>
    <source>
        <strain evidence="1 2">MRY12-0050</strain>
    </source>
</reference>
<dbReference type="Proteomes" id="UP000018143">
    <property type="component" value="Unassembled WGS sequence"/>
</dbReference>
<comment type="caution">
    <text evidence="1">The sequence shown here is derived from an EMBL/GenBank/DDBJ whole genome shotgun (WGS) entry which is preliminary data.</text>
</comment>
<organism evidence="1 2">
    <name type="scientific">Helicobacter fennelliae MRY12-0050</name>
    <dbReference type="NCBI Taxonomy" id="1325130"/>
    <lineage>
        <taxon>Bacteria</taxon>
        <taxon>Pseudomonadati</taxon>
        <taxon>Campylobacterota</taxon>
        <taxon>Epsilonproteobacteria</taxon>
        <taxon>Campylobacterales</taxon>
        <taxon>Helicobacteraceae</taxon>
        <taxon>Helicobacter</taxon>
    </lineage>
</organism>
<sequence>MFAYKEKNSSKRKDKLQTIAYISIQNQRILFKSAVISDLQDILFKNLNNEEQTIVEMTQVFKKHFVGYFD</sequence>